<dbReference type="InterPro" id="IPR042099">
    <property type="entry name" value="ANL_N_sf"/>
</dbReference>
<accession>A0A078MMG1</accession>
<dbReference type="NCBIfam" id="TIGR03089">
    <property type="entry name" value="TIGR03089 family protein"/>
    <property type="match status" value="1"/>
</dbReference>
<reference evidence="1" key="1">
    <citation type="submission" date="2014-07" db="EMBL/GenBank/DDBJ databases">
        <authorList>
            <person name="Urmite Genomes Urmite Genomes"/>
        </authorList>
    </citation>
    <scope>NUCLEOTIDE SEQUENCE</scope>
    <source>
        <strain evidence="1">11W110_air</strain>
    </source>
</reference>
<dbReference type="SUPFAM" id="SSF56801">
    <property type="entry name" value="Acetyl-CoA synthetase-like"/>
    <property type="match status" value="1"/>
</dbReference>
<proteinExistence type="predicted"/>
<evidence type="ECO:0008006" key="2">
    <source>
        <dbReference type="Google" id="ProtNLM"/>
    </source>
</evidence>
<organism evidence="1">
    <name type="scientific">Arthrobacter saudimassiliensis</name>
    <dbReference type="NCBI Taxonomy" id="1461584"/>
    <lineage>
        <taxon>Bacteria</taxon>
        <taxon>Bacillati</taxon>
        <taxon>Actinomycetota</taxon>
        <taxon>Actinomycetes</taxon>
        <taxon>Micrococcales</taxon>
        <taxon>Micrococcaceae</taxon>
        <taxon>Arthrobacter</taxon>
    </lineage>
</organism>
<dbReference type="Gene3D" id="3.40.50.12780">
    <property type="entry name" value="N-terminal domain of ligase-like"/>
    <property type="match status" value="1"/>
</dbReference>
<protein>
    <recommendedName>
        <fullName evidence="2">TIGR03089 family protein</fullName>
    </recommendedName>
</protein>
<dbReference type="InterPro" id="IPR017523">
    <property type="entry name" value="Rv3268"/>
</dbReference>
<dbReference type="AlphaFoldDB" id="A0A078MMG1"/>
<gene>
    <name evidence="1" type="ORF">BN1051_00788</name>
</gene>
<evidence type="ECO:0000313" key="1">
    <source>
        <dbReference type="EMBL" id="CEA07474.1"/>
    </source>
</evidence>
<dbReference type="PATRIC" id="fig|1461584.3.peg.778"/>
<name>A0A078MMG1_9MICC</name>
<sequence length="250" mass="25080">MDNPMQALFSRLRTAQASSPALIWYGADGERVELSGRVLENWAAKTANLLVEELDAAPGTALRLHLPVHWKALVLTLGAWAAGSAVEAGPADGGSSGSAGGAGAEVFATASAQREALDAAAGVPVAVGLGALQMHWDGDLPAGAVDYAAEVRSFADSFDDFGTPFPDRPALAAPEGSLPWSAVEAGPGPDGTAGDGTPVVLVQAEAGLLRAVEAALAAWRAGGTVVLTGDGRTPDAALLAAERVTARPGA</sequence>
<dbReference type="EMBL" id="LN483070">
    <property type="protein sequence ID" value="CEA07474.1"/>
    <property type="molecule type" value="Genomic_DNA"/>
</dbReference>